<sequence length="260" mass="29277">MVSEAIASSSASVSADTLEGIGKNRNHPLYLHPSDTPGSVLTSVQLTGPENNSLWSRSLMINLRAKSKLGFVLGSCRKSNYKPELGEQWEKCNAFVLACIMNKVSKELLSRIVYASDAAMVWEDLNERFNKVDGSRSYQLHQEICTLHQGNLTISAYFTKLRLLWDEFDALVPPLTSDCDKSRMYIDHLQFLQLFAFLMGLNEIYSHARSQILMINPLPKVNKAYAMITSDESQRMTAVNRVGGDIHESMALYSKKMMIL</sequence>
<dbReference type="InterPro" id="IPR005162">
    <property type="entry name" value="Retrotrans_gag_dom"/>
</dbReference>
<dbReference type="AlphaFoldDB" id="A0A6N2C2T0"/>
<feature type="domain" description="Retrotransposon gag" evidence="1">
    <location>
        <begin position="115"/>
        <end position="170"/>
    </location>
</feature>
<dbReference type="PANTHER" id="PTHR37610:SF78">
    <property type="entry name" value="GAG-POLYPEPTIDE OF LTR COPIA-TYPE-RELATED"/>
    <property type="match status" value="1"/>
</dbReference>
<comment type="caution">
    <text evidence="3">The sequence shown here is derived from an EMBL/GenBank/DDBJ whole genome shotgun (WGS) entry which is preliminary data.</text>
</comment>
<dbReference type="Pfam" id="PF14244">
    <property type="entry name" value="Retrotran_gag_3"/>
    <property type="match status" value="1"/>
</dbReference>
<proteinExistence type="predicted"/>
<name>A0A6N2C2T0_SOLCI</name>
<evidence type="ECO:0000259" key="1">
    <source>
        <dbReference type="Pfam" id="PF03732"/>
    </source>
</evidence>
<protein>
    <recommendedName>
        <fullName evidence="4">Retrotransposon Copia-like N-terminal domain-containing protein</fullName>
    </recommendedName>
</protein>
<organism evidence="3">
    <name type="scientific">Solanum chilense</name>
    <name type="common">Tomato</name>
    <name type="synonym">Lycopersicon chilense</name>
    <dbReference type="NCBI Taxonomy" id="4083"/>
    <lineage>
        <taxon>Eukaryota</taxon>
        <taxon>Viridiplantae</taxon>
        <taxon>Streptophyta</taxon>
        <taxon>Embryophyta</taxon>
        <taxon>Tracheophyta</taxon>
        <taxon>Spermatophyta</taxon>
        <taxon>Magnoliopsida</taxon>
        <taxon>eudicotyledons</taxon>
        <taxon>Gunneridae</taxon>
        <taxon>Pentapetalae</taxon>
        <taxon>asterids</taxon>
        <taxon>lamiids</taxon>
        <taxon>Solanales</taxon>
        <taxon>Solanaceae</taxon>
        <taxon>Solanoideae</taxon>
        <taxon>Solaneae</taxon>
        <taxon>Solanum</taxon>
        <taxon>Solanum subgen. Lycopersicon</taxon>
    </lineage>
</organism>
<dbReference type="EMBL" id="RXGB01000845">
    <property type="protein sequence ID" value="TMX01515.1"/>
    <property type="molecule type" value="Genomic_DNA"/>
</dbReference>
<gene>
    <name evidence="3" type="ORF">EJD97_024371</name>
</gene>
<evidence type="ECO:0000313" key="3">
    <source>
        <dbReference type="EMBL" id="TMX01515.1"/>
    </source>
</evidence>
<evidence type="ECO:0008006" key="4">
    <source>
        <dbReference type="Google" id="ProtNLM"/>
    </source>
</evidence>
<dbReference type="PANTHER" id="PTHR37610">
    <property type="entry name" value="CCHC-TYPE DOMAIN-CONTAINING PROTEIN"/>
    <property type="match status" value="1"/>
</dbReference>
<accession>A0A6N2C2T0</accession>
<reference evidence="3" key="1">
    <citation type="submission" date="2019-05" db="EMBL/GenBank/DDBJ databases">
        <title>The de novo reference genome and transcriptome assemblies of the wild tomato species Solanum chilense.</title>
        <authorList>
            <person name="Stam R."/>
            <person name="Nosenko T."/>
            <person name="Hoerger A.C."/>
            <person name="Stephan W."/>
            <person name="Seidel M.A."/>
            <person name="Kuhn J.M.M."/>
            <person name="Haberer G."/>
            <person name="Tellier A."/>
        </authorList>
    </citation>
    <scope>NUCLEOTIDE SEQUENCE</scope>
    <source>
        <tissue evidence="3">Mature leaves</tissue>
    </source>
</reference>
<dbReference type="Pfam" id="PF03732">
    <property type="entry name" value="Retrotrans_gag"/>
    <property type="match status" value="1"/>
</dbReference>
<evidence type="ECO:0000259" key="2">
    <source>
        <dbReference type="Pfam" id="PF14244"/>
    </source>
</evidence>
<feature type="domain" description="Retrotransposon Copia-like N-terminal" evidence="2">
    <location>
        <begin position="32"/>
        <end position="78"/>
    </location>
</feature>
<dbReference type="InterPro" id="IPR029472">
    <property type="entry name" value="Copia-like_N"/>
</dbReference>